<evidence type="ECO:0000256" key="1">
    <source>
        <dbReference type="ARBA" id="ARBA00009143"/>
    </source>
</evidence>
<name>A0AAN7U333_9MYCE</name>
<dbReference type="Pfam" id="PF06487">
    <property type="entry name" value="SAP18"/>
    <property type="match status" value="1"/>
</dbReference>
<dbReference type="InterPro" id="IPR042534">
    <property type="entry name" value="SAP18_sf"/>
</dbReference>
<dbReference type="Gene3D" id="3.10.20.550">
    <property type="entry name" value="ASAP complex, SAP18 subunit"/>
    <property type="match status" value="1"/>
</dbReference>
<dbReference type="GO" id="GO:0005634">
    <property type="term" value="C:nucleus"/>
    <property type="evidence" value="ECO:0007669"/>
    <property type="project" value="TreeGrafter"/>
</dbReference>
<gene>
    <name evidence="3" type="ORF">RB653_000911</name>
</gene>
<sequence>MTNKGGGFSHHNYQYNNNNSTNAGSGSNNGNLGIPTLNRERICPFLLRVFIKEGSFHSPSEFSSRNVPEKDEIQIYTWRNASLKEITILIKETYKLARHKESKFEFAFIYPDSKGVYVSKSIGTVFSNKKSEDDFLTLDELFFNYQYLDVSLSIPESSSSSISSPTSPSSPKTNN</sequence>
<reference evidence="3 4" key="1">
    <citation type="submission" date="2023-11" db="EMBL/GenBank/DDBJ databases">
        <title>Dfirmibasis_genome.</title>
        <authorList>
            <person name="Edelbroek B."/>
            <person name="Kjellin J."/>
            <person name="Jerlstrom-Hultqvist J."/>
            <person name="Soderbom F."/>
        </authorList>
    </citation>
    <scope>NUCLEOTIDE SEQUENCE [LARGE SCALE GENOMIC DNA]</scope>
    <source>
        <strain evidence="3 4">TNS-C-14</strain>
    </source>
</reference>
<dbReference type="InterPro" id="IPR010516">
    <property type="entry name" value="SAP18"/>
</dbReference>
<comment type="similarity">
    <text evidence="1">Belongs to the SAP18 family.</text>
</comment>
<evidence type="ECO:0000313" key="3">
    <source>
        <dbReference type="EMBL" id="KAK5580887.1"/>
    </source>
</evidence>
<dbReference type="PANTHER" id="PTHR13082:SF0">
    <property type="entry name" value="HISTONE DEACETYLASE COMPLEX SUBUNIT SAP18"/>
    <property type="match status" value="1"/>
</dbReference>
<proteinExistence type="inferred from homology"/>
<keyword evidence="4" id="KW-1185">Reference proteome</keyword>
<dbReference type="AlphaFoldDB" id="A0AAN7U333"/>
<dbReference type="PANTHER" id="PTHR13082">
    <property type="entry name" value="SAP18"/>
    <property type="match status" value="1"/>
</dbReference>
<protein>
    <recommendedName>
        <fullName evidence="5">Histone deacetylase complex subunit SAP18</fullName>
    </recommendedName>
</protein>
<evidence type="ECO:0000256" key="2">
    <source>
        <dbReference type="SAM" id="MobiDB-lite"/>
    </source>
</evidence>
<evidence type="ECO:0008006" key="5">
    <source>
        <dbReference type="Google" id="ProtNLM"/>
    </source>
</evidence>
<feature type="compositionally biased region" description="Low complexity" evidence="2">
    <location>
        <begin position="16"/>
        <end position="28"/>
    </location>
</feature>
<dbReference type="GO" id="GO:0003714">
    <property type="term" value="F:transcription corepressor activity"/>
    <property type="evidence" value="ECO:0007669"/>
    <property type="project" value="TreeGrafter"/>
</dbReference>
<organism evidence="3 4">
    <name type="scientific">Dictyostelium firmibasis</name>
    <dbReference type="NCBI Taxonomy" id="79012"/>
    <lineage>
        <taxon>Eukaryota</taxon>
        <taxon>Amoebozoa</taxon>
        <taxon>Evosea</taxon>
        <taxon>Eumycetozoa</taxon>
        <taxon>Dictyostelia</taxon>
        <taxon>Dictyosteliales</taxon>
        <taxon>Dictyosteliaceae</taxon>
        <taxon>Dictyostelium</taxon>
    </lineage>
</organism>
<feature type="region of interest" description="Disordered" evidence="2">
    <location>
        <begin position="1"/>
        <end position="28"/>
    </location>
</feature>
<accession>A0AAN7U333</accession>
<dbReference type="EMBL" id="JAVFKY010000002">
    <property type="protein sequence ID" value="KAK5580887.1"/>
    <property type="molecule type" value="Genomic_DNA"/>
</dbReference>
<dbReference type="Proteomes" id="UP001344447">
    <property type="component" value="Unassembled WGS sequence"/>
</dbReference>
<comment type="caution">
    <text evidence="3">The sequence shown here is derived from an EMBL/GenBank/DDBJ whole genome shotgun (WGS) entry which is preliminary data.</text>
</comment>
<feature type="region of interest" description="Disordered" evidence="2">
    <location>
        <begin position="155"/>
        <end position="175"/>
    </location>
</feature>
<evidence type="ECO:0000313" key="4">
    <source>
        <dbReference type="Proteomes" id="UP001344447"/>
    </source>
</evidence>